<accession>A0A017TBA3</accession>
<gene>
    <name evidence="1" type="ORF">CAP_1649</name>
</gene>
<name>A0A017TBA3_9BACT</name>
<dbReference type="Proteomes" id="UP000019678">
    <property type="component" value="Unassembled WGS sequence"/>
</dbReference>
<dbReference type="RefSeq" id="WP_197041117.1">
    <property type="nucleotide sequence ID" value="NZ_ASRX01000015.1"/>
</dbReference>
<evidence type="ECO:0000313" key="1">
    <source>
        <dbReference type="EMBL" id="EYF06519.1"/>
    </source>
</evidence>
<organism evidence="1 2">
    <name type="scientific">Chondromyces apiculatus DSM 436</name>
    <dbReference type="NCBI Taxonomy" id="1192034"/>
    <lineage>
        <taxon>Bacteria</taxon>
        <taxon>Pseudomonadati</taxon>
        <taxon>Myxococcota</taxon>
        <taxon>Polyangia</taxon>
        <taxon>Polyangiales</taxon>
        <taxon>Polyangiaceae</taxon>
        <taxon>Chondromyces</taxon>
    </lineage>
</organism>
<dbReference type="AlphaFoldDB" id="A0A017TBA3"/>
<dbReference type="EMBL" id="ASRX01000015">
    <property type="protein sequence ID" value="EYF06519.1"/>
    <property type="molecule type" value="Genomic_DNA"/>
</dbReference>
<sequence>MSAALSVAACGGAAEGEEELGEPGAALEEGQPCGGIGNIQCPEGQVCVDNPNDLCDPRTGSDCGGICVVPESDTDDTTDSLTEDSCAEDDESKTYVLRDPLQCQAALFVCAEGSEPFFDDCGCGCLTY</sequence>
<keyword evidence="2" id="KW-1185">Reference proteome</keyword>
<dbReference type="STRING" id="1192034.CAP_1649"/>
<reference evidence="1 2" key="1">
    <citation type="submission" date="2013-05" db="EMBL/GenBank/DDBJ databases">
        <title>Genome assembly of Chondromyces apiculatus DSM 436.</title>
        <authorList>
            <person name="Sharma G."/>
            <person name="Khatri I."/>
            <person name="Kaur C."/>
            <person name="Mayilraj S."/>
            <person name="Subramanian S."/>
        </authorList>
    </citation>
    <scope>NUCLEOTIDE SEQUENCE [LARGE SCALE GENOMIC DNA]</scope>
    <source>
        <strain evidence="1 2">DSM 436</strain>
    </source>
</reference>
<dbReference type="eggNOG" id="ENOG50328JF">
    <property type="taxonomic scope" value="Bacteria"/>
</dbReference>
<protein>
    <submittedName>
        <fullName evidence="1">Uncharacterized protein</fullName>
    </submittedName>
</protein>
<evidence type="ECO:0000313" key="2">
    <source>
        <dbReference type="Proteomes" id="UP000019678"/>
    </source>
</evidence>
<proteinExistence type="predicted"/>
<comment type="caution">
    <text evidence="1">The sequence shown here is derived from an EMBL/GenBank/DDBJ whole genome shotgun (WGS) entry which is preliminary data.</text>
</comment>